<feature type="domain" description="Spondin-like TSP1" evidence="5">
    <location>
        <begin position="250"/>
        <end position="302"/>
    </location>
</feature>
<dbReference type="Pfam" id="PF19028">
    <property type="entry name" value="TSP1_spondin"/>
    <property type="match status" value="5"/>
</dbReference>
<dbReference type="PANTHER" id="PTHR22906">
    <property type="entry name" value="PROPERDIN"/>
    <property type="match status" value="1"/>
</dbReference>
<reference evidence="6 7" key="1">
    <citation type="submission" date="2024-02" db="EMBL/GenBank/DDBJ databases">
        <authorList>
            <person name="Chen Y."/>
            <person name="Shah S."/>
            <person name="Dougan E. K."/>
            <person name="Thang M."/>
            <person name="Chan C."/>
        </authorList>
    </citation>
    <scope>NUCLEOTIDE SEQUENCE [LARGE SCALE GENOMIC DNA]</scope>
</reference>
<dbReference type="InterPro" id="IPR036383">
    <property type="entry name" value="TSP1_rpt_sf"/>
</dbReference>
<sequence>GKNCSGSTTLSAECQERVCAIDCKWGEWGDWEGCSKSCGVGEQSRYRSYAQARNAIGKKCSGQNLQTENCGMNACPVDCVMGDWEAWGLCDASCGNGSTHRSRKVVTFPTFGGQVCGQPVEEKTCENGLCPIHCELSEWSEWSDCSITCSSEGSPGTAKRLRKVIQHQNALGDSCVGDLQQTISCSRTQCPVDCQLFDWSEWSDCSTSCGPGIAERRRERSIMAQYGGRDCANETYQKKYCAMDTCPEDCQWSDWQDWRACSVTCGNGSSYRMRLVKTPMLHGGRECEGGYQQSRDCNAAFCPIHCKWDDWAQWTECSTTCGEGAEKRSREVKVMADHGGNPCNGSRYDTRDCDHSGCPIQCVWADWADWQSCSASCGSGKHSRSREKAVLAENGGADCSGPDAEVAACPELPACPVDCEWDDWSQWESCTVTCGSGFVRRNRIRKIYEKDGGHTCFGTEDDEQAPCLVFSESPFH</sequence>
<keyword evidence="7" id="KW-1185">Reference proteome</keyword>
<evidence type="ECO:0000256" key="2">
    <source>
        <dbReference type="ARBA" id="ARBA00022737"/>
    </source>
</evidence>
<comment type="caution">
    <text evidence="6">The sequence shown here is derived from an EMBL/GenBank/DDBJ whole genome shotgun (WGS) entry which is preliminary data.</text>
</comment>
<dbReference type="InterPro" id="IPR000884">
    <property type="entry name" value="TSP1_rpt"/>
</dbReference>
<name>A0ABP0JFD3_9DINO</name>
<keyword evidence="2" id="KW-0677">Repeat</keyword>
<dbReference type="SMART" id="SM00209">
    <property type="entry name" value="TSP1"/>
    <property type="match status" value="8"/>
</dbReference>
<keyword evidence="4" id="KW-0325">Glycoprotein</keyword>
<dbReference type="EMBL" id="CAXAMM010007038">
    <property type="protein sequence ID" value="CAK9013106.1"/>
    <property type="molecule type" value="Genomic_DNA"/>
</dbReference>
<dbReference type="Gene3D" id="2.20.100.10">
    <property type="entry name" value="Thrombospondin type-1 (TSP1) repeat"/>
    <property type="match status" value="8"/>
</dbReference>
<feature type="non-terminal residue" evidence="6">
    <location>
        <position position="1"/>
    </location>
</feature>
<protein>
    <submittedName>
        <fullName evidence="6">Hemicentin-1 (Fibulin-6) (FIBL-6)</fullName>
    </submittedName>
</protein>
<evidence type="ECO:0000256" key="3">
    <source>
        <dbReference type="ARBA" id="ARBA00023157"/>
    </source>
</evidence>
<keyword evidence="1" id="KW-0732">Signal</keyword>
<feature type="domain" description="Spondin-like TSP1" evidence="5">
    <location>
        <begin position="79"/>
        <end position="130"/>
    </location>
</feature>
<evidence type="ECO:0000256" key="1">
    <source>
        <dbReference type="ARBA" id="ARBA00022729"/>
    </source>
</evidence>
<evidence type="ECO:0000259" key="5">
    <source>
        <dbReference type="Pfam" id="PF19028"/>
    </source>
</evidence>
<proteinExistence type="predicted"/>
<keyword evidence="3" id="KW-1015">Disulfide bond</keyword>
<dbReference type="SUPFAM" id="SSF82895">
    <property type="entry name" value="TSP-1 type 1 repeat"/>
    <property type="match status" value="8"/>
</dbReference>
<feature type="domain" description="Spondin-like TSP1" evidence="5">
    <location>
        <begin position="306"/>
        <end position="358"/>
    </location>
</feature>
<dbReference type="PROSITE" id="PS50092">
    <property type="entry name" value="TSP1"/>
    <property type="match status" value="8"/>
</dbReference>
<evidence type="ECO:0000256" key="4">
    <source>
        <dbReference type="ARBA" id="ARBA00023180"/>
    </source>
</evidence>
<gene>
    <name evidence="6" type="ORF">SCF082_LOCUS11786</name>
</gene>
<organism evidence="6 7">
    <name type="scientific">Durusdinium trenchii</name>
    <dbReference type="NCBI Taxonomy" id="1381693"/>
    <lineage>
        <taxon>Eukaryota</taxon>
        <taxon>Sar</taxon>
        <taxon>Alveolata</taxon>
        <taxon>Dinophyceae</taxon>
        <taxon>Suessiales</taxon>
        <taxon>Symbiodiniaceae</taxon>
        <taxon>Durusdinium</taxon>
    </lineage>
</organism>
<dbReference type="InterPro" id="IPR052065">
    <property type="entry name" value="Compl_asym_regulator"/>
</dbReference>
<accession>A0ABP0JFD3</accession>
<feature type="domain" description="Spondin-like TSP1" evidence="5">
    <location>
        <begin position="134"/>
        <end position="190"/>
    </location>
</feature>
<evidence type="ECO:0000313" key="7">
    <source>
        <dbReference type="Proteomes" id="UP001642464"/>
    </source>
</evidence>
<dbReference type="InterPro" id="IPR044004">
    <property type="entry name" value="TSP1_spondin_dom"/>
</dbReference>
<dbReference type="Proteomes" id="UP001642464">
    <property type="component" value="Unassembled WGS sequence"/>
</dbReference>
<feature type="domain" description="Spondin-like TSP1" evidence="5">
    <location>
        <begin position="194"/>
        <end position="246"/>
    </location>
</feature>
<dbReference type="Pfam" id="PF00090">
    <property type="entry name" value="TSP_1"/>
    <property type="match status" value="3"/>
</dbReference>
<evidence type="ECO:0000313" key="6">
    <source>
        <dbReference type="EMBL" id="CAK9013106.1"/>
    </source>
</evidence>